<dbReference type="PANTHER" id="PTHR35563">
    <property type="entry name" value="BARREL METAL-DEPENDENT HYDROLASE, PUTATIVE (AFU_ORTHOLOGUE AFUA_1G16240)-RELATED"/>
    <property type="match status" value="1"/>
</dbReference>
<gene>
    <name evidence="2" type="ORF">D8M03_09220</name>
</gene>
<evidence type="ECO:0000313" key="3">
    <source>
        <dbReference type="Proteomes" id="UP000272238"/>
    </source>
</evidence>
<dbReference type="RefSeq" id="WP_121214479.1">
    <property type="nucleotide sequence ID" value="NZ_JBBYAH010000001.1"/>
</dbReference>
<keyword evidence="2" id="KW-0378">Hydrolase</keyword>
<dbReference type="AlphaFoldDB" id="A0A494Z2E6"/>
<reference evidence="2 3" key="1">
    <citation type="journal article" date="2016" name="Antonie Van Leeuwenhoek">
        <title>Lysinibacillus endophyticus sp. nov., an indole-3-acetic acid producing endophytic bacterium isolated from corn root (Zea mays cv. Xinken-5).</title>
        <authorList>
            <person name="Yu J."/>
            <person name="Guan X."/>
            <person name="Liu C."/>
            <person name="Xiang W."/>
            <person name="Yu Z."/>
            <person name="Liu X."/>
            <person name="Wang G."/>
        </authorList>
    </citation>
    <scope>NUCLEOTIDE SEQUENCE [LARGE SCALE GENOMIC DNA]</scope>
    <source>
        <strain evidence="2 3">DSM 100506</strain>
    </source>
</reference>
<dbReference type="EMBL" id="RBZN01000019">
    <property type="protein sequence ID" value="RKQ16668.1"/>
    <property type="molecule type" value="Genomic_DNA"/>
</dbReference>
<evidence type="ECO:0000259" key="1">
    <source>
        <dbReference type="Pfam" id="PF04909"/>
    </source>
</evidence>
<dbReference type="SUPFAM" id="SSF51556">
    <property type="entry name" value="Metallo-dependent hydrolases"/>
    <property type="match status" value="1"/>
</dbReference>
<organism evidence="2 3">
    <name type="scientific">Ureibacillus endophyticus</name>
    <dbReference type="NCBI Taxonomy" id="1978490"/>
    <lineage>
        <taxon>Bacteria</taxon>
        <taxon>Bacillati</taxon>
        <taxon>Bacillota</taxon>
        <taxon>Bacilli</taxon>
        <taxon>Bacillales</taxon>
        <taxon>Caryophanaceae</taxon>
        <taxon>Ureibacillus</taxon>
    </lineage>
</organism>
<dbReference type="Gene3D" id="3.20.20.140">
    <property type="entry name" value="Metal-dependent hydrolases"/>
    <property type="match status" value="1"/>
</dbReference>
<dbReference type="InterPro" id="IPR052358">
    <property type="entry name" value="Aro_Compnd_Degr_Hydrolases"/>
</dbReference>
<comment type="caution">
    <text evidence="2">The sequence shown here is derived from an EMBL/GenBank/DDBJ whole genome shotgun (WGS) entry which is preliminary data.</text>
</comment>
<dbReference type="Pfam" id="PF04909">
    <property type="entry name" value="Amidohydro_2"/>
    <property type="match status" value="1"/>
</dbReference>
<name>A0A494Z2E6_9BACL</name>
<keyword evidence="3" id="KW-1185">Reference proteome</keyword>
<protein>
    <submittedName>
        <fullName evidence="2">2-pyrone-4,6-dicarboxylate hydrolase</fullName>
    </submittedName>
</protein>
<dbReference type="InterPro" id="IPR006680">
    <property type="entry name" value="Amidohydro-rel"/>
</dbReference>
<dbReference type="PANTHER" id="PTHR35563:SF2">
    <property type="entry name" value="BARREL METAL-DEPENDENT HYDROLASE, PUTATIVE (AFU_ORTHOLOGUE AFUA_1G16240)-RELATED"/>
    <property type="match status" value="1"/>
</dbReference>
<accession>A0A494Z2E6</accession>
<dbReference type="OrthoDB" id="9787654at2"/>
<proteinExistence type="predicted"/>
<feature type="domain" description="Amidohydrolase-related" evidence="1">
    <location>
        <begin position="5"/>
        <end position="245"/>
    </location>
</feature>
<dbReference type="GO" id="GO:0016787">
    <property type="term" value="F:hydrolase activity"/>
    <property type="evidence" value="ECO:0007669"/>
    <property type="project" value="UniProtKB-KW"/>
</dbReference>
<evidence type="ECO:0000313" key="2">
    <source>
        <dbReference type="EMBL" id="RKQ16668.1"/>
    </source>
</evidence>
<sequence length="248" mass="28110">MQIFDAHLHIIDFNFPIIENQGYIPPQYTIEHYQNDTAQLNILGGAIVSGSFQGFDQNYLLHALKQLGPSFCGVTQLPYTVTDDELLSLNEHGVKALRFNIKRGGSEDISKLDYFARRVYELVGWHCELYIDSIDLPEISHVIESLPAISIDHLGLSQDGLPHLLKLVEKGVRVKATGFGRVDLTVPKTLNAIYEINPDALMFGTDLPSTRAKRPFEFGDIEIIQQNFDEQACEKIFYTNALNWYFNC</sequence>
<dbReference type="InterPro" id="IPR032466">
    <property type="entry name" value="Metal_Hydrolase"/>
</dbReference>
<dbReference type="Proteomes" id="UP000272238">
    <property type="component" value="Unassembled WGS sequence"/>
</dbReference>